<name>A0A0G3WMB2_9BACT</name>
<gene>
    <name evidence="2" type="ORF">Epro_1240</name>
</gene>
<organism evidence="2 3">
    <name type="scientific">Endomicrobium proavitum</name>
    <dbReference type="NCBI Taxonomy" id="1408281"/>
    <lineage>
        <taxon>Bacteria</taxon>
        <taxon>Pseudomonadati</taxon>
        <taxon>Elusimicrobiota</taxon>
        <taxon>Endomicrobiia</taxon>
        <taxon>Endomicrobiales</taxon>
        <taxon>Endomicrobiaceae</taxon>
        <taxon>Endomicrobium</taxon>
    </lineage>
</organism>
<dbReference type="Pfam" id="PF01936">
    <property type="entry name" value="NYN"/>
    <property type="match status" value="1"/>
</dbReference>
<dbReference type="RefSeq" id="WP_052571325.1">
    <property type="nucleotide sequence ID" value="NZ_CP009498.1"/>
</dbReference>
<evidence type="ECO:0000313" key="3">
    <source>
        <dbReference type="Proteomes" id="UP000035337"/>
    </source>
</evidence>
<reference evidence="2 3" key="1">
    <citation type="submission" date="2014-09" db="EMBL/GenBank/DDBJ databases">
        <title>Complete genome sequence of Endomicrobium proavitum.</title>
        <authorList>
            <person name="Zheng H."/>
        </authorList>
    </citation>
    <scope>NUCLEOTIDE SEQUENCE [LARGE SCALE GENOMIC DNA]</scope>
    <source>
        <strain evidence="2 3">Rsa215</strain>
    </source>
</reference>
<evidence type="ECO:0000313" key="2">
    <source>
        <dbReference type="EMBL" id="AKL98619.1"/>
    </source>
</evidence>
<accession>A0A0G3WMB2</accession>
<dbReference type="EMBL" id="CP009498">
    <property type="protein sequence ID" value="AKL98619.1"/>
    <property type="molecule type" value="Genomic_DNA"/>
</dbReference>
<dbReference type="GO" id="GO:0004540">
    <property type="term" value="F:RNA nuclease activity"/>
    <property type="evidence" value="ECO:0007669"/>
    <property type="project" value="InterPro"/>
</dbReference>
<proteinExistence type="predicted"/>
<dbReference type="AlphaFoldDB" id="A0A0G3WMB2"/>
<dbReference type="Gene3D" id="3.40.50.1010">
    <property type="entry name" value="5'-nuclease"/>
    <property type="match status" value="1"/>
</dbReference>
<dbReference type="KEGG" id="epo:Epro_1240"/>
<dbReference type="InterPro" id="IPR021139">
    <property type="entry name" value="NYN"/>
</dbReference>
<keyword evidence="3" id="KW-1185">Reference proteome</keyword>
<dbReference type="PATRIC" id="fig|1408281.3.peg.1283"/>
<dbReference type="Proteomes" id="UP000035337">
    <property type="component" value="Chromosome"/>
</dbReference>
<feature type="domain" description="NYN" evidence="1">
    <location>
        <begin position="6"/>
        <end position="180"/>
    </location>
</feature>
<sequence length="224" mass="25866">MGNRILALIDGFNYYHKLDNYQKKFKSSTKWINYRSLVESFLKENDDKVNATIVYFSALAHFRGTDSVQRHQTFISALRFLNIEAVLGNFKYKEITKCNRNEKCNNCTNPQNGCLQRHEEKESDVNIAIRLIEDTILDKYDKCFLLSGDSDFVSVVKRAKELRADKKIIIVPPPPPTNKSIKPSEYRAQSLAKASQTNALLIDFQKIISNQLPDIFHGFINPWK</sequence>
<dbReference type="OrthoDB" id="9809421at2"/>
<dbReference type="CDD" id="cd18722">
    <property type="entry name" value="PIN_NicB-like"/>
    <property type="match status" value="1"/>
</dbReference>
<evidence type="ECO:0000259" key="1">
    <source>
        <dbReference type="Pfam" id="PF01936"/>
    </source>
</evidence>
<protein>
    <recommendedName>
        <fullName evidence="1">NYN domain-containing protein</fullName>
    </recommendedName>
</protein>